<sequence length="412" mass="43695">MTKLVRYQLIAFAIIAVLGVVFVGAKYVRLDNMLGFGLYEVKVQATGTGNLSKGAEVTYRGVPVGRVGALDITPDGVLITLEMDSGAPKVPASAKAVVANRSAIGEQYVDLVPTSGGEPYLKDGSIIVGAALPIPVETLLSSVDHFANTTDLVALSTTITELGKAFDGKGDDLQVLVDSLNKFTETGIENLPQTLDLIRQSQIVLNTQADQGSSIRQFSDGLDQLTAQLKSNDPDIRRLIGTSTDAGSSIQQLLRESGPALTTNLTNLRTLLLAVSPKFYALGPVLQMLPLLSIGASATAPGDGTTHFGLVLETNNPPACTIGYEGTQAIIAQMKRENPNFDDSRDDFPFNTEAKCLVPQGSETAVRGGERAELADPSVPQPWDTKPKYDPDKLNLNPVATQLATLMGVTTK</sequence>
<organism evidence="5 6">
    <name type="scientific">Nocardia huaxiensis</name>
    <dbReference type="NCBI Taxonomy" id="2755382"/>
    <lineage>
        <taxon>Bacteria</taxon>
        <taxon>Bacillati</taxon>
        <taxon>Actinomycetota</taxon>
        <taxon>Actinomycetes</taxon>
        <taxon>Mycobacteriales</taxon>
        <taxon>Nocardiaceae</taxon>
        <taxon>Nocardia</taxon>
    </lineage>
</organism>
<dbReference type="KEGG" id="nhu:H0264_08840"/>
<dbReference type="AlphaFoldDB" id="A0A7D6VBH7"/>
<feature type="transmembrane region" description="Helical" evidence="2">
    <location>
        <begin position="6"/>
        <end position="25"/>
    </location>
</feature>
<keyword evidence="2" id="KW-1133">Transmembrane helix</keyword>
<proteinExistence type="predicted"/>
<dbReference type="NCBIfam" id="TIGR00996">
    <property type="entry name" value="Mtu_fam_mce"/>
    <property type="match status" value="1"/>
</dbReference>
<evidence type="ECO:0000256" key="2">
    <source>
        <dbReference type="SAM" id="Phobius"/>
    </source>
</evidence>
<feature type="domain" description="Mammalian cell entry C-terminal" evidence="4">
    <location>
        <begin position="121"/>
        <end position="272"/>
    </location>
</feature>
<dbReference type="InterPro" id="IPR005693">
    <property type="entry name" value="Mce"/>
</dbReference>
<feature type="domain" description="Mce/MlaD" evidence="3">
    <location>
        <begin position="39"/>
        <end position="113"/>
    </location>
</feature>
<dbReference type="RefSeq" id="WP_181583509.1">
    <property type="nucleotide sequence ID" value="NZ_CP059399.1"/>
</dbReference>
<accession>A0A7D6VBH7</accession>
<dbReference type="InterPro" id="IPR052336">
    <property type="entry name" value="MlaD_Phospholipid_Transporter"/>
</dbReference>
<keyword evidence="6" id="KW-1185">Reference proteome</keyword>
<dbReference type="EMBL" id="CP059399">
    <property type="protein sequence ID" value="QLY32341.1"/>
    <property type="molecule type" value="Genomic_DNA"/>
</dbReference>
<dbReference type="Pfam" id="PF02470">
    <property type="entry name" value="MlaD"/>
    <property type="match status" value="1"/>
</dbReference>
<reference evidence="5 6" key="1">
    <citation type="submission" date="2020-07" db="EMBL/GenBank/DDBJ databases">
        <authorList>
            <person name="Zhuang K."/>
            <person name="Ran Y."/>
        </authorList>
    </citation>
    <scope>NUCLEOTIDE SEQUENCE [LARGE SCALE GENOMIC DNA]</scope>
    <source>
        <strain evidence="5 6">WCH-YHL-001</strain>
    </source>
</reference>
<dbReference type="InterPro" id="IPR003399">
    <property type="entry name" value="Mce/MlaD"/>
</dbReference>
<dbReference type="Pfam" id="PF11887">
    <property type="entry name" value="Mce4_CUP1"/>
    <property type="match status" value="1"/>
</dbReference>
<feature type="region of interest" description="Disordered" evidence="1">
    <location>
        <begin position="365"/>
        <end position="392"/>
    </location>
</feature>
<protein>
    <submittedName>
        <fullName evidence="5">MCE family protein</fullName>
    </submittedName>
</protein>
<dbReference type="InterPro" id="IPR024516">
    <property type="entry name" value="Mce_C"/>
</dbReference>
<keyword evidence="2" id="KW-0812">Transmembrane</keyword>
<dbReference type="Proteomes" id="UP000515512">
    <property type="component" value="Chromosome"/>
</dbReference>
<dbReference type="PANTHER" id="PTHR33371:SF16">
    <property type="entry name" value="MCE-FAMILY PROTEIN MCE3F"/>
    <property type="match status" value="1"/>
</dbReference>
<gene>
    <name evidence="5" type="ORF">H0264_08840</name>
</gene>
<evidence type="ECO:0000313" key="6">
    <source>
        <dbReference type="Proteomes" id="UP000515512"/>
    </source>
</evidence>
<dbReference type="PANTHER" id="PTHR33371">
    <property type="entry name" value="INTERMEMBRANE PHOSPHOLIPID TRANSPORT SYSTEM BINDING PROTEIN MLAD-RELATED"/>
    <property type="match status" value="1"/>
</dbReference>
<name>A0A7D6VBH7_9NOCA</name>
<evidence type="ECO:0000259" key="3">
    <source>
        <dbReference type="Pfam" id="PF02470"/>
    </source>
</evidence>
<evidence type="ECO:0000313" key="5">
    <source>
        <dbReference type="EMBL" id="QLY32341.1"/>
    </source>
</evidence>
<keyword evidence="2" id="KW-0472">Membrane</keyword>
<evidence type="ECO:0000256" key="1">
    <source>
        <dbReference type="SAM" id="MobiDB-lite"/>
    </source>
</evidence>
<evidence type="ECO:0000259" key="4">
    <source>
        <dbReference type="Pfam" id="PF11887"/>
    </source>
</evidence>
<dbReference type="GO" id="GO:0005576">
    <property type="term" value="C:extracellular region"/>
    <property type="evidence" value="ECO:0007669"/>
    <property type="project" value="TreeGrafter"/>
</dbReference>